<dbReference type="EMBL" id="CAJVPQ010001115">
    <property type="protein sequence ID" value="CAG8532787.1"/>
    <property type="molecule type" value="Genomic_DNA"/>
</dbReference>
<protein>
    <submittedName>
        <fullName evidence="1">14036_t:CDS:1</fullName>
    </submittedName>
</protein>
<proteinExistence type="predicted"/>
<keyword evidence="2" id="KW-1185">Reference proteome</keyword>
<reference evidence="1" key="1">
    <citation type="submission" date="2021-06" db="EMBL/GenBank/DDBJ databases">
        <authorList>
            <person name="Kallberg Y."/>
            <person name="Tangrot J."/>
            <person name="Rosling A."/>
        </authorList>
    </citation>
    <scope>NUCLEOTIDE SEQUENCE</scope>
    <source>
        <strain evidence="1">UK204</strain>
    </source>
</reference>
<accession>A0A9N9FGM4</accession>
<sequence length="139" mass="15929">MQDLLAFVNVLLMKNYNQLTLMEDNVLLTNVGKVQFMEAVKYLCKFLLDAIEFTEVSDSHSRLVVFLAAEGVLMPFNSFLKMIKLSSSMKLDILKILQIVVTFFDVNLIHLAPLCYFKKVIVSVNDESRMKVPKKGIYD</sequence>
<dbReference type="Proteomes" id="UP000789570">
    <property type="component" value="Unassembled WGS sequence"/>
</dbReference>
<gene>
    <name evidence="1" type="ORF">FCALED_LOCUS5257</name>
</gene>
<organism evidence="1 2">
    <name type="scientific">Funneliformis caledonium</name>
    <dbReference type="NCBI Taxonomy" id="1117310"/>
    <lineage>
        <taxon>Eukaryota</taxon>
        <taxon>Fungi</taxon>
        <taxon>Fungi incertae sedis</taxon>
        <taxon>Mucoromycota</taxon>
        <taxon>Glomeromycotina</taxon>
        <taxon>Glomeromycetes</taxon>
        <taxon>Glomerales</taxon>
        <taxon>Glomeraceae</taxon>
        <taxon>Funneliformis</taxon>
    </lineage>
</organism>
<dbReference type="AlphaFoldDB" id="A0A9N9FGM4"/>
<evidence type="ECO:0000313" key="1">
    <source>
        <dbReference type="EMBL" id="CAG8532787.1"/>
    </source>
</evidence>
<name>A0A9N9FGM4_9GLOM</name>
<comment type="caution">
    <text evidence="1">The sequence shown here is derived from an EMBL/GenBank/DDBJ whole genome shotgun (WGS) entry which is preliminary data.</text>
</comment>
<evidence type="ECO:0000313" key="2">
    <source>
        <dbReference type="Proteomes" id="UP000789570"/>
    </source>
</evidence>